<evidence type="ECO:0000256" key="3">
    <source>
        <dbReference type="ARBA" id="ARBA00023163"/>
    </source>
</evidence>
<evidence type="ECO:0000313" key="9">
    <source>
        <dbReference type="Proteomes" id="UP000233750"/>
    </source>
</evidence>
<dbReference type="OrthoDB" id="956698at2"/>
<name>A0A2N3WMN0_9PSEU</name>
<dbReference type="InterPro" id="IPR001647">
    <property type="entry name" value="HTH_TetR"/>
</dbReference>
<dbReference type="Pfam" id="PF17754">
    <property type="entry name" value="TetR_C_14"/>
    <property type="match status" value="1"/>
</dbReference>
<dbReference type="AlphaFoldDB" id="A0A2N3WMN0"/>
<evidence type="ECO:0000259" key="6">
    <source>
        <dbReference type="PROSITE" id="PS50977"/>
    </source>
</evidence>
<comment type="caution">
    <text evidence="8">The sequence shown here is derived from an EMBL/GenBank/DDBJ whole genome shotgun (WGS) entry which is preliminary data.</text>
</comment>
<accession>A0A8E1W3Y2</accession>
<sequence length="216" mass="23992">MPAEPVGEPGEDRPRPRRGRPRGTSARQLEEIALRLFTEQGFHETTVDQIAAAAGVSRRTFFRYYDAKSDVLWNEFDSEVDTIRELLAEVPDDIPVMEAVRRAVLAANHYRAEDVPELRMRMNLLSTVAELAASATRHYDAWERAVISFVARRTGQVEDSLYPLAVGRAVLATCRAAYERWSARADADLTVYLDAGLRALAAGFADEVLVGEPEGG</sequence>
<dbReference type="InterPro" id="IPR050109">
    <property type="entry name" value="HTH-type_TetR-like_transc_reg"/>
</dbReference>
<dbReference type="PRINTS" id="PR00455">
    <property type="entry name" value="HTHTETR"/>
</dbReference>
<gene>
    <name evidence="7" type="primary">mftR</name>
    <name evidence="8" type="ORF">ATK30_6022</name>
    <name evidence="7" type="ORF">H5411_32105</name>
</gene>
<dbReference type="InterPro" id="IPR041347">
    <property type="entry name" value="MftR_C"/>
</dbReference>
<dbReference type="Gene3D" id="1.10.357.10">
    <property type="entry name" value="Tetracycline Repressor, domain 2"/>
    <property type="match status" value="1"/>
</dbReference>
<dbReference type="NCBIfam" id="TIGR03968">
    <property type="entry name" value="mycofact_TetR"/>
    <property type="match status" value="1"/>
</dbReference>
<dbReference type="PROSITE" id="PS50977">
    <property type="entry name" value="HTH_TETR_2"/>
    <property type="match status" value="1"/>
</dbReference>
<feature type="region of interest" description="Disordered" evidence="5">
    <location>
        <begin position="1"/>
        <end position="25"/>
    </location>
</feature>
<proteinExistence type="predicted"/>
<evidence type="ECO:0000256" key="4">
    <source>
        <dbReference type="PROSITE-ProRule" id="PRU00335"/>
    </source>
</evidence>
<dbReference type="Gene3D" id="1.10.10.60">
    <property type="entry name" value="Homeodomain-like"/>
    <property type="match status" value="1"/>
</dbReference>
<evidence type="ECO:0000313" key="7">
    <source>
        <dbReference type="EMBL" id="MBB2503769.1"/>
    </source>
</evidence>
<dbReference type="EMBL" id="JACJHR010000059">
    <property type="protein sequence ID" value="MBB2503769.1"/>
    <property type="molecule type" value="Genomic_DNA"/>
</dbReference>
<dbReference type="InterPro" id="IPR023851">
    <property type="entry name" value="Tscrpt_reg_TetR-type"/>
</dbReference>
<dbReference type="PANTHER" id="PTHR30055">
    <property type="entry name" value="HTH-TYPE TRANSCRIPTIONAL REGULATOR RUTR"/>
    <property type="match status" value="1"/>
</dbReference>
<keyword evidence="1" id="KW-0805">Transcription regulation</keyword>
<keyword evidence="9" id="KW-1185">Reference proteome</keyword>
<keyword evidence="2 4" id="KW-0238">DNA-binding</keyword>
<dbReference type="SUPFAM" id="SSF46689">
    <property type="entry name" value="Homeodomain-like"/>
    <property type="match status" value="1"/>
</dbReference>
<dbReference type="PANTHER" id="PTHR30055:SF238">
    <property type="entry name" value="MYCOFACTOCIN BIOSYNTHESIS TRANSCRIPTIONAL REGULATOR MFTR-RELATED"/>
    <property type="match status" value="1"/>
</dbReference>
<keyword evidence="3" id="KW-0804">Transcription</keyword>
<protein>
    <submittedName>
        <fullName evidence="7">Mycofactocin system transcriptional regulator</fullName>
    </submittedName>
    <submittedName>
        <fullName evidence="8">TetR family transcriptional regulator</fullName>
    </submittedName>
</protein>
<dbReference type="Pfam" id="PF00440">
    <property type="entry name" value="TetR_N"/>
    <property type="match status" value="1"/>
</dbReference>
<evidence type="ECO:0000256" key="1">
    <source>
        <dbReference type="ARBA" id="ARBA00023015"/>
    </source>
</evidence>
<evidence type="ECO:0000256" key="2">
    <source>
        <dbReference type="ARBA" id="ARBA00023125"/>
    </source>
</evidence>
<organism evidence="8 9">
    <name type="scientific">Amycolatopsis echigonensis</name>
    <dbReference type="NCBI Taxonomy" id="2576905"/>
    <lineage>
        <taxon>Bacteria</taxon>
        <taxon>Bacillati</taxon>
        <taxon>Actinomycetota</taxon>
        <taxon>Actinomycetes</taxon>
        <taxon>Pseudonocardiales</taxon>
        <taxon>Pseudonocardiaceae</taxon>
        <taxon>Amycolatopsis</taxon>
    </lineage>
</organism>
<reference evidence="8 9" key="1">
    <citation type="submission" date="2017-12" db="EMBL/GenBank/DDBJ databases">
        <title>Sequencing the genomes of 1000 Actinobacteria strains.</title>
        <authorList>
            <person name="Klenk H.-P."/>
        </authorList>
    </citation>
    <scope>NUCLEOTIDE SEQUENCE [LARGE SCALE GENOMIC DNA]</scope>
    <source>
        <strain evidence="8 9">DSM 45165</strain>
    </source>
</reference>
<feature type="domain" description="HTH tetR-type" evidence="6">
    <location>
        <begin position="23"/>
        <end position="83"/>
    </location>
</feature>
<dbReference type="GO" id="GO:0003700">
    <property type="term" value="F:DNA-binding transcription factor activity"/>
    <property type="evidence" value="ECO:0007669"/>
    <property type="project" value="TreeGrafter"/>
</dbReference>
<dbReference type="GO" id="GO:0000976">
    <property type="term" value="F:transcription cis-regulatory region binding"/>
    <property type="evidence" value="ECO:0007669"/>
    <property type="project" value="TreeGrafter"/>
</dbReference>
<accession>A0A2N3WMN0</accession>
<dbReference type="EMBL" id="PJMY01000003">
    <property type="protein sequence ID" value="PKV95119.1"/>
    <property type="molecule type" value="Genomic_DNA"/>
</dbReference>
<reference evidence="7 10" key="2">
    <citation type="submission" date="2020-08" db="EMBL/GenBank/DDBJ databases">
        <title>Amycolatopsis echigonensis JCM 21831.</title>
        <authorList>
            <person name="Tedsree N."/>
            <person name="Kuncharoen N."/>
            <person name="Likhitwitayawuid K."/>
            <person name="Tanasupawat S."/>
        </authorList>
    </citation>
    <scope>NUCLEOTIDE SEQUENCE [LARGE SCALE GENOMIC DNA]</scope>
    <source>
        <strain evidence="7 10">JCM 21831</strain>
    </source>
</reference>
<dbReference type="Proteomes" id="UP000550260">
    <property type="component" value="Unassembled WGS sequence"/>
</dbReference>
<evidence type="ECO:0000313" key="10">
    <source>
        <dbReference type="Proteomes" id="UP000550260"/>
    </source>
</evidence>
<evidence type="ECO:0000256" key="5">
    <source>
        <dbReference type="SAM" id="MobiDB-lite"/>
    </source>
</evidence>
<feature type="DNA-binding region" description="H-T-H motif" evidence="4">
    <location>
        <begin position="46"/>
        <end position="65"/>
    </location>
</feature>
<dbReference type="Proteomes" id="UP000233750">
    <property type="component" value="Unassembled WGS sequence"/>
</dbReference>
<evidence type="ECO:0000313" key="8">
    <source>
        <dbReference type="EMBL" id="PKV95119.1"/>
    </source>
</evidence>
<dbReference type="InterPro" id="IPR009057">
    <property type="entry name" value="Homeodomain-like_sf"/>
</dbReference>
<dbReference type="RefSeq" id="WP_101438307.1">
    <property type="nucleotide sequence ID" value="NZ_JACJHR010000059.1"/>
</dbReference>